<dbReference type="Pfam" id="PF04083">
    <property type="entry name" value="Abhydro_lipase"/>
    <property type="match status" value="4"/>
</dbReference>
<feature type="domain" description="Partial AB-hydrolase lipase" evidence="5">
    <location>
        <begin position="87"/>
        <end position="145"/>
    </location>
</feature>
<feature type="domain" description="AB hydrolase-1" evidence="4">
    <location>
        <begin position="630"/>
        <end position="728"/>
    </location>
</feature>
<dbReference type="EMBL" id="NJHN03000095">
    <property type="protein sequence ID" value="KAH9415930.1"/>
    <property type="molecule type" value="Genomic_DNA"/>
</dbReference>
<dbReference type="InterPro" id="IPR000073">
    <property type="entry name" value="AB_hydrolase_1"/>
</dbReference>
<dbReference type="InterPro" id="IPR029058">
    <property type="entry name" value="AB_hydrolase_fold"/>
</dbReference>
<reference evidence="6 7" key="1">
    <citation type="journal article" date="2018" name="J. Allergy Clin. Immunol.">
        <title>High-quality assembly of Dermatophagoides pteronyssinus genome and transcriptome reveals a wide range of novel allergens.</title>
        <authorList>
            <person name="Liu X.Y."/>
            <person name="Yang K.Y."/>
            <person name="Wang M.Q."/>
            <person name="Kwok J.S."/>
            <person name="Zeng X."/>
            <person name="Yang Z."/>
            <person name="Xiao X.J."/>
            <person name="Lau C.P."/>
            <person name="Li Y."/>
            <person name="Huang Z.M."/>
            <person name="Ba J.G."/>
            <person name="Yim A.K."/>
            <person name="Ouyang C.Y."/>
            <person name="Ngai S.M."/>
            <person name="Chan T.F."/>
            <person name="Leung E.L."/>
            <person name="Liu L."/>
            <person name="Liu Z.G."/>
            <person name="Tsui S.K."/>
        </authorList>
    </citation>
    <scope>NUCLEOTIDE SEQUENCE [LARGE SCALE GENOMIC DNA]</scope>
    <source>
        <strain evidence="6">Derp</strain>
    </source>
</reference>
<proteinExistence type="predicted"/>
<evidence type="ECO:0000256" key="3">
    <source>
        <dbReference type="SAM" id="Phobius"/>
    </source>
</evidence>
<feature type="domain" description="Partial AB-hydrolase lipase" evidence="5">
    <location>
        <begin position="921"/>
        <end position="980"/>
    </location>
</feature>
<gene>
    <name evidence="6" type="ORF">DERP_000424</name>
</gene>
<dbReference type="Pfam" id="PF00561">
    <property type="entry name" value="Abhydrolase_1"/>
    <property type="match status" value="3"/>
</dbReference>
<dbReference type="InterPro" id="IPR006693">
    <property type="entry name" value="AB_hydrolase_lipase"/>
</dbReference>
<feature type="domain" description="Partial AB-hydrolase lipase" evidence="5">
    <location>
        <begin position="1366"/>
        <end position="1422"/>
    </location>
</feature>
<dbReference type="Gene3D" id="3.40.50.1820">
    <property type="entry name" value="alpha/beta hydrolase"/>
    <property type="match status" value="4"/>
</dbReference>
<feature type="transmembrane region" description="Helical" evidence="3">
    <location>
        <begin position="492"/>
        <end position="511"/>
    </location>
</feature>
<feature type="transmembrane region" description="Helical" evidence="3">
    <location>
        <begin position="38"/>
        <end position="55"/>
    </location>
</feature>
<evidence type="ECO:0000256" key="1">
    <source>
        <dbReference type="ARBA" id="ARBA00022963"/>
    </source>
</evidence>
<keyword evidence="3" id="KW-0472">Membrane</keyword>
<evidence type="ECO:0000259" key="5">
    <source>
        <dbReference type="Pfam" id="PF04083"/>
    </source>
</evidence>
<keyword evidence="7" id="KW-1185">Reference proteome</keyword>
<sequence>MVNRHLDVYGCDKKTHMIFNEIYFIMLEHKSILLANKINTLAILLVIGSILFYSASKYSIQETFNTIYPRIPGWIELDDDVGRDIFELIKSRGFEYESHFVETKDGYILQLVRLVNPFIKPNQTLYRPVILAHGIECTGSEFLMNNPGYLNSDGTYLEWNENENLINGSETITNTLGFTLASRGYDVWLVNFRGTVYSLNHTRLDIDDPEYWRFSMDEMIHIDLPSMIDYILNHTNHSSLSYIGHSQANILMLALMSESDHYQQLVKPFIALSPTWYLTNVRTILVSSHILKPYLKLSPGPLFFRDMKTVRSVLSTLCSNRMIRWICYNIYDLSVGYQTSDIRVDRFPVQIYNIPSGASNDNAIHHMQTRSKGQVSHYDYGLEKNLLLYNQSEPPVYNVSRINSTHMAFFQAINDRISSIEGNIQLKQHLSKPLLDDYIIDKPDFDHMSFVWSKYSGVLRFKNVTSVDKNVNISDNKRVDSKISQINYRFKFLFVVTVINAIVFYLIYANFTAELLVNILRKLPGYNLDQDHGRNAFEIIESRGFKYESHMVITKDGFHIQMVRIVNPFNKNQTQHRPILLFHGLVSSCGVFVSNRFGHLDEYGNYIEYDEHGHANNNTEQAGNTLGFVLSARGYDVWLANYRANSYSSYHSLYTPEDDEYWKYSLDDIVQYDLTAMIDYILSHTKHSSLSFVGHSQGNTLMLALMSITDSYKDRVRPFIALAPSWTHVKLRAPISYISVLKPLFKKLRPQPFLLTPRGLEISREIMSNIASNKYLVWVVRWFVDLMIGFDPNVLRLDRVPVYFSMLPEVASSWNAIQQIDRTLGIVKQFDYGQEENMKIYGRKDAPEYDLSKINSSHIALYYSEFDSYDSLEDVNGIKEKLRYDLVDELLIREPGWDHLSFIWAKKLGSYQNEDTGRDIYQLIKSRGFKYESHFVQTQDGYILQLVRVINPFVTGTKKRRLKPILLQHGFQCTGTLWLIAANGTLDRYGNYIEYIVDSENRPITINGTKEVANTLGYVLATRGYDVWLANYRGSVYSSNHTTLNMTDEEFWKFSMDEMIHFDLPAEIDYILKHTKRTKLSYIGHSQGNLMMLALMSISDRYARKINPFIALSPVFYNLNMSSAIRAITPIKTILRAFPRMVPYSNTTRSLVAHICQNIYIRKLCFQVTYPFFGSFTQNMILDRIPVYLSSSPGGSSSWNAAHFMQMIEAPNGQPEYFDHGLWKNLEWYGQLKPPVYDAGRINSTKMALIYTSGDWLNSLESIEFLKSKLKVKLLDDYCVPDKSYNHLDLIWAKDVGQVSKLETKRKTIKKTKNVFLNKFNFSIVIMVGIFYLVRYYTTVNLWINVVRAMPGTKLHPDVDRDIFGLIESRGFRYERHFITTQDGYILQLVRLINPYLKDNQTVLKPVLLHHGYFCSATIWLTAANGSLDELGFFNEFYDTDNKILTNGSQQVGNSLGFVLSAYGYDVWLANYRGNIYSTNHTTLNTDDPEFWKFSIDEMIKYDLPAEIDYILARTNRPTLSYIGHSQGNLMMYGLMSLSDDYMKKIDAFIGLSPVTHGLKNTSILRLLYYLKGLLKAYPNLIVLKNPTRLLIPNLCQNILIKPFCQYLIYLSVGMQKHNMIHERIPAYIDAIMMGSSPWNTVQLYGEPLWLRYFDYGEEKNQKLYGQSEAPFYDFSRINSTKIALFYSEIDCLNHIENVIKFKNELKVKLWDDYLVADPSYDHNDFLWAINSGQLVNTRVLKLLQSIQ</sequence>
<dbReference type="PANTHER" id="PTHR11005">
    <property type="entry name" value="LYSOSOMAL ACID LIPASE-RELATED"/>
    <property type="match status" value="1"/>
</dbReference>
<evidence type="ECO:0000313" key="6">
    <source>
        <dbReference type="EMBL" id="KAH9415930.1"/>
    </source>
</evidence>
<evidence type="ECO:0008006" key="8">
    <source>
        <dbReference type="Google" id="ProtNLM"/>
    </source>
</evidence>
<feature type="domain" description="AB hydrolase-1" evidence="4">
    <location>
        <begin position="180"/>
        <end position="275"/>
    </location>
</feature>
<evidence type="ECO:0000313" key="7">
    <source>
        <dbReference type="Proteomes" id="UP000887458"/>
    </source>
</evidence>
<dbReference type="Proteomes" id="UP000887458">
    <property type="component" value="Unassembled WGS sequence"/>
</dbReference>
<evidence type="ECO:0000259" key="4">
    <source>
        <dbReference type="Pfam" id="PF00561"/>
    </source>
</evidence>
<dbReference type="SUPFAM" id="SSF53474">
    <property type="entry name" value="alpha/beta-Hydrolases"/>
    <property type="match status" value="4"/>
</dbReference>
<reference evidence="6 7" key="2">
    <citation type="journal article" date="2022" name="Mol. Biol. Evol.">
        <title>Comparative Genomics Reveals Insights into the Divergent Evolution of Astigmatic Mites and Household Pest Adaptations.</title>
        <authorList>
            <person name="Xiong Q."/>
            <person name="Wan A.T."/>
            <person name="Liu X."/>
            <person name="Fung C.S."/>
            <person name="Xiao X."/>
            <person name="Malainual N."/>
            <person name="Hou J."/>
            <person name="Wang L."/>
            <person name="Wang M."/>
            <person name="Yang K.Y."/>
            <person name="Cui Y."/>
            <person name="Leung E.L."/>
            <person name="Nong W."/>
            <person name="Shin S.K."/>
            <person name="Au S.W."/>
            <person name="Jeong K.Y."/>
            <person name="Chew F.T."/>
            <person name="Hui J.H."/>
            <person name="Leung T.F."/>
            <person name="Tungtrongchitr A."/>
            <person name="Zhong N."/>
            <person name="Liu Z."/>
            <person name="Tsui S.K."/>
        </authorList>
    </citation>
    <scope>NUCLEOTIDE SEQUENCE [LARGE SCALE GENOMIC DNA]</scope>
    <source>
        <strain evidence="6">Derp</strain>
    </source>
</reference>
<evidence type="ECO:0000256" key="2">
    <source>
        <dbReference type="ARBA" id="ARBA00023098"/>
    </source>
</evidence>
<feature type="domain" description="AB hydrolase-1" evidence="4">
    <location>
        <begin position="1016"/>
        <end position="1157"/>
    </location>
</feature>
<feature type="domain" description="Partial AB-hydrolase lipase" evidence="5">
    <location>
        <begin position="538"/>
        <end position="595"/>
    </location>
</feature>
<keyword evidence="2" id="KW-0443">Lipid metabolism</keyword>
<keyword evidence="3" id="KW-1133">Transmembrane helix</keyword>
<keyword evidence="3" id="KW-0812">Transmembrane</keyword>
<comment type="caution">
    <text evidence="6">The sequence shown here is derived from an EMBL/GenBank/DDBJ whole genome shotgun (WGS) entry which is preliminary data.</text>
</comment>
<name>A0ABQ8J082_DERPT</name>
<protein>
    <recommendedName>
        <fullName evidence="8">Gastric triacylglycerol lipase-like</fullName>
    </recommendedName>
</protein>
<organism evidence="6 7">
    <name type="scientific">Dermatophagoides pteronyssinus</name>
    <name type="common">European house dust mite</name>
    <dbReference type="NCBI Taxonomy" id="6956"/>
    <lineage>
        <taxon>Eukaryota</taxon>
        <taxon>Metazoa</taxon>
        <taxon>Ecdysozoa</taxon>
        <taxon>Arthropoda</taxon>
        <taxon>Chelicerata</taxon>
        <taxon>Arachnida</taxon>
        <taxon>Acari</taxon>
        <taxon>Acariformes</taxon>
        <taxon>Sarcoptiformes</taxon>
        <taxon>Astigmata</taxon>
        <taxon>Psoroptidia</taxon>
        <taxon>Analgoidea</taxon>
        <taxon>Pyroglyphidae</taxon>
        <taxon>Dermatophagoidinae</taxon>
        <taxon>Dermatophagoides</taxon>
    </lineage>
</organism>
<accession>A0ABQ8J082</accession>
<keyword evidence="1" id="KW-0442">Lipid degradation</keyword>